<feature type="region of interest" description="Disordered" evidence="1">
    <location>
        <begin position="22"/>
        <end position="54"/>
    </location>
</feature>
<evidence type="ECO:0000313" key="5">
    <source>
        <dbReference type="Proteomes" id="UP000315010"/>
    </source>
</evidence>
<name>A0A5C5ZAU0_9BACT</name>
<dbReference type="Proteomes" id="UP000315010">
    <property type="component" value="Unassembled WGS sequence"/>
</dbReference>
<sequence length="254" mass="27913" precursor="true">MKIPLHLIVILLLAPPTSTALGQDASGSEKVAGGTGQLESATPPRADPKSLFNGKDLTGWHVDVPRKDKNPDIKPTFIVRDGKLVSLGNPQGHLITDAKYENYRLEVEYRFAGKPGNCGVLVHASTPRMLYKMFPKSIEVQMNHTHAGDFWCIGADITVPDMINRRGPEENWGVIEGKGRRILNLTDGSEKPIGQWNKMIIECVDDAVKVRVNGDLVNHGTKCSVTSGQIALQAEGSEVEFRKLLLTPIRKLMD</sequence>
<organism evidence="4 5">
    <name type="scientific">Novipirellula herctigrandis</name>
    <dbReference type="NCBI Taxonomy" id="2527986"/>
    <lineage>
        <taxon>Bacteria</taxon>
        <taxon>Pseudomonadati</taxon>
        <taxon>Planctomycetota</taxon>
        <taxon>Planctomycetia</taxon>
        <taxon>Pirellulales</taxon>
        <taxon>Pirellulaceae</taxon>
        <taxon>Novipirellula</taxon>
    </lineage>
</organism>
<feature type="chain" id="PRO_5022990197" description="3-keto-alpha-glucoside-1,2-lyase/3-keto-2-hydroxy-glucal hydratase domain-containing protein" evidence="2">
    <location>
        <begin position="21"/>
        <end position="254"/>
    </location>
</feature>
<proteinExistence type="predicted"/>
<reference evidence="4 5" key="1">
    <citation type="submission" date="2019-02" db="EMBL/GenBank/DDBJ databases">
        <title>Deep-cultivation of Planctomycetes and their phenomic and genomic characterization uncovers novel biology.</title>
        <authorList>
            <person name="Wiegand S."/>
            <person name="Jogler M."/>
            <person name="Boedeker C."/>
            <person name="Pinto D."/>
            <person name="Vollmers J."/>
            <person name="Rivas-Marin E."/>
            <person name="Kohn T."/>
            <person name="Peeters S.H."/>
            <person name="Heuer A."/>
            <person name="Rast P."/>
            <person name="Oberbeckmann S."/>
            <person name="Bunk B."/>
            <person name="Jeske O."/>
            <person name="Meyerdierks A."/>
            <person name="Storesund J.E."/>
            <person name="Kallscheuer N."/>
            <person name="Luecker S."/>
            <person name="Lage O.M."/>
            <person name="Pohl T."/>
            <person name="Merkel B.J."/>
            <person name="Hornburger P."/>
            <person name="Mueller R.-W."/>
            <person name="Bruemmer F."/>
            <person name="Labrenz M."/>
            <person name="Spormann A.M."/>
            <person name="Op Den Camp H."/>
            <person name="Overmann J."/>
            <person name="Amann R."/>
            <person name="Jetten M.S.M."/>
            <person name="Mascher T."/>
            <person name="Medema M.H."/>
            <person name="Devos D.P."/>
            <person name="Kaster A.-K."/>
            <person name="Ovreas L."/>
            <person name="Rohde M."/>
            <person name="Galperin M.Y."/>
            <person name="Jogler C."/>
        </authorList>
    </citation>
    <scope>NUCLEOTIDE SEQUENCE [LARGE SCALE GENOMIC DNA]</scope>
    <source>
        <strain evidence="4 5">CA13</strain>
    </source>
</reference>
<dbReference type="RefSeq" id="WP_146401930.1">
    <property type="nucleotide sequence ID" value="NZ_SJPJ01000001.1"/>
</dbReference>
<evidence type="ECO:0000256" key="1">
    <source>
        <dbReference type="SAM" id="MobiDB-lite"/>
    </source>
</evidence>
<keyword evidence="2" id="KW-0732">Signal</keyword>
<protein>
    <recommendedName>
        <fullName evidence="3">3-keto-alpha-glucoside-1,2-lyase/3-keto-2-hydroxy-glucal hydratase domain-containing protein</fullName>
    </recommendedName>
</protein>
<comment type="caution">
    <text evidence="4">The sequence shown here is derived from an EMBL/GenBank/DDBJ whole genome shotgun (WGS) entry which is preliminary data.</text>
</comment>
<dbReference type="AlphaFoldDB" id="A0A5C5ZAU0"/>
<dbReference type="GO" id="GO:0016787">
    <property type="term" value="F:hydrolase activity"/>
    <property type="evidence" value="ECO:0007669"/>
    <property type="project" value="InterPro"/>
</dbReference>
<feature type="signal peptide" evidence="2">
    <location>
        <begin position="1"/>
        <end position="20"/>
    </location>
</feature>
<gene>
    <name evidence="4" type="ORF">CA13_57620</name>
</gene>
<evidence type="ECO:0000313" key="4">
    <source>
        <dbReference type="EMBL" id="TWT84285.1"/>
    </source>
</evidence>
<accession>A0A5C5ZAU0</accession>
<feature type="domain" description="3-keto-alpha-glucoside-1,2-lyase/3-keto-2-hydroxy-glucal hydratase" evidence="3">
    <location>
        <begin position="48"/>
        <end position="244"/>
    </location>
</feature>
<keyword evidence="5" id="KW-1185">Reference proteome</keyword>
<dbReference type="OrthoDB" id="259356at2"/>
<dbReference type="EMBL" id="SJPJ01000001">
    <property type="protein sequence ID" value="TWT84285.1"/>
    <property type="molecule type" value="Genomic_DNA"/>
</dbReference>
<dbReference type="Pfam" id="PF06439">
    <property type="entry name" value="3keto-disac_hyd"/>
    <property type="match status" value="1"/>
</dbReference>
<evidence type="ECO:0000259" key="3">
    <source>
        <dbReference type="Pfam" id="PF06439"/>
    </source>
</evidence>
<evidence type="ECO:0000256" key="2">
    <source>
        <dbReference type="SAM" id="SignalP"/>
    </source>
</evidence>
<dbReference type="InterPro" id="IPR010496">
    <property type="entry name" value="AL/BT2_dom"/>
</dbReference>
<dbReference type="Gene3D" id="2.60.120.560">
    <property type="entry name" value="Exo-inulinase, domain 1"/>
    <property type="match status" value="1"/>
</dbReference>